<accession>A0A2S2BT24</accession>
<organism evidence="2 3">
    <name type="scientific">Rhodococcus oxybenzonivorans</name>
    <dbReference type="NCBI Taxonomy" id="1990687"/>
    <lineage>
        <taxon>Bacteria</taxon>
        <taxon>Bacillati</taxon>
        <taxon>Actinomycetota</taxon>
        <taxon>Actinomycetes</taxon>
        <taxon>Mycobacteriales</taxon>
        <taxon>Nocardiaceae</taxon>
        <taxon>Rhodococcus</taxon>
    </lineage>
</organism>
<evidence type="ECO:0000256" key="1">
    <source>
        <dbReference type="SAM" id="MobiDB-lite"/>
    </source>
</evidence>
<dbReference type="AlphaFoldDB" id="A0A2S2BT24"/>
<keyword evidence="3" id="KW-1185">Reference proteome</keyword>
<evidence type="ECO:0000313" key="2">
    <source>
        <dbReference type="EMBL" id="AWK71780.1"/>
    </source>
</evidence>
<protein>
    <submittedName>
        <fullName evidence="2">Uncharacterized protein</fullName>
    </submittedName>
</protein>
<proteinExistence type="predicted"/>
<dbReference type="EMBL" id="CP021354">
    <property type="protein sequence ID" value="AWK71780.1"/>
    <property type="molecule type" value="Genomic_DNA"/>
</dbReference>
<dbReference type="Proteomes" id="UP000245711">
    <property type="component" value="Chromosome"/>
</dbReference>
<feature type="region of interest" description="Disordered" evidence="1">
    <location>
        <begin position="1"/>
        <end position="20"/>
    </location>
</feature>
<dbReference type="RefSeq" id="WP_109328363.1">
    <property type="nucleotide sequence ID" value="NZ_CP021354.1"/>
</dbReference>
<name>A0A2S2BT24_9NOCA</name>
<feature type="compositionally biased region" description="Polar residues" evidence="1">
    <location>
        <begin position="1"/>
        <end position="10"/>
    </location>
</feature>
<gene>
    <name evidence="2" type="ORF">CBI38_09430</name>
</gene>
<sequence>MTASESTPTASDLDRSGDGVPGLSSARWIALCAAAEAVGMTAAALAAKLAQRISGDARHGHSEQ</sequence>
<evidence type="ECO:0000313" key="3">
    <source>
        <dbReference type="Proteomes" id="UP000245711"/>
    </source>
</evidence>
<reference evidence="2 3" key="1">
    <citation type="submission" date="2017-05" db="EMBL/GenBank/DDBJ databases">
        <title>Isolation of Rhodococcus sp. S2-17 biodegrading of BP-3.</title>
        <authorList>
            <person name="Lee Y."/>
            <person name="Kim K.H."/>
            <person name="Chun B.H."/>
            <person name="Jung H.S."/>
            <person name="Jeon C.O."/>
        </authorList>
    </citation>
    <scope>NUCLEOTIDE SEQUENCE [LARGE SCALE GENOMIC DNA]</scope>
    <source>
        <strain evidence="2 3">S2-17</strain>
    </source>
</reference>
<dbReference type="KEGG" id="roz:CBI38_09430"/>